<dbReference type="PANTHER" id="PTHR43335:SF4">
    <property type="entry name" value="ABC TRANSPORTER, ATP-BINDING PROTEIN"/>
    <property type="match status" value="1"/>
</dbReference>
<dbReference type="GO" id="GO:0005524">
    <property type="term" value="F:ATP binding"/>
    <property type="evidence" value="ECO:0007669"/>
    <property type="project" value="UniProtKB-KW"/>
</dbReference>
<keyword evidence="2" id="KW-0813">Transport</keyword>
<name>A0ABQ4EDD5_9ACTN</name>
<dbReference type="InterPro" id="IPR003439">
    <property type="entry name" value="ABC_transporter-like_ATP-bd"/>
</dbReference>
<dbReference type="SUPFAM" id="SSF52540">
    <property type="entry name" value="P-loop containing nucleoside triphosphate hydrolases"/>
    <property type="match status" value="1"/>
</dbReference>
<comment type="similarity">
    <text evidence="1">Belongs to the ABC transporter superfamily.</text>
</comment>
<dbReference type="Proteomes" id="UP000646749">
    <property type="component" value="Unassembled WGS sequence"/>
</dbReference>
<evidence type="ECO:0000256" key="1">
    <source>
        <dbReference type="ARBA" id="ARBA00005417"/>
    </source>
</evidence>
<dbReference type="PANTHER" id="PTHR43335">
    <property type="entry name" value="ABC TRANSPORTER, ATP-BINDING PROTEIN"/>
    <property type="match status" value="1"/>
</dbReference>
<sequence>MSGTVEGMTRPPQLPTPAAVLTVERLTKRYGRLTAVDDVSFAVRPGVVTGFLGPNGAGKTTMLAMLAGLVRPTSGRVLLGGTPLRERSPEARTIGVAIDSCGAHPGRSARQHLRILAGFARLPRTRVEEVLALSGLTEVAARRVGTFSLGMRQRLGLAAALLGDPEVLLLDEPANGLDPEGIRWLRTLLRERAEQGRAVLVSSHLLSEAAHTVDDIVVVRQGRVVHAGAIADLTPASGVWVRTDEPGRLAEAVVRAGGRVTPDVTGGRYLIDGLDAPTVAEATRRAQVDLHELTPRSTSLEDVFLELTGARS</sequence>
<evidence type="ECO:0000256" key="4">
    <source>
        <dbReference type="ARBA" id="ARBA00022840"/>
    </source>
</evidence>
<dbReference type="Gene3D" id="3.40.50.300">
    <property type="entry name" value="P-loop containing nucleotide triphosphate hydrolases"/>
    <property type="match status" value="1"/>
</dbReference>
<keyword evidence="3" id="KW-0547">Nucleotide-binding</keyword>
<dbReference type="PROSITE" id="PS00211">
    <property type="entry name" value="ABC_TRANSPORTER_1"/>
    <property type="match status" value="1"/>
</dbReference>
<dbReference type="Pfam" id="PF00005">
    <property type="entry name" value="ABC_tran"/>
    <property type="match status" value="1"/>
</dbReference>
<dbReference type="SMART" id="SM00382">
    <property type="entry name" value="AAA"/>
    <property type="match status" value="1"/>
</dbReference>
<keyword evidence="4 6" id="KW-0067">ATP-binding</keyword>
<evidence type="ECO:0000256" key="3">
    <source>
        <dbReference type="ARBA" id="ARBA00022741"/>
    </source>
</evidence>
<dbReference type="PROSITE" id="PS50893">
    <property type="entry name" value="ABC_TRANSPORTER_2"/>
    <property type="match status" value="1"/>
</dbReference>
<keyword evidence="7" id="KW-1185">Reference proteome</keyword>
<protein>
    <submittedName>
        <fullName evidence="6">ABC transporter ATP-binding protein</fullName>
    </submittedName>
</protein>
<gene>
    <name evidence="6" type="ORF">Pen02_76110</name>
</gene>
<dbReference type="InterPro" id="IPR003593">
    <property type="entry name" value="AAA+_ATPase"/>
</dbReference>
<organism evidence="6 7">
    <name type="scientific">Plantactinospora endophytica</name>
    <dbReference type="NCBI Taxonomy" id="673535"/>
    <lineage>
        <taxon>Bacteria</taxon>
        <taxon>Bacillati</taxon>
        <taxon>Actinomycetota</taxon>
        <taxon>Actinomycetes</taxon>
        <taxon>Micromonosporales</taxon>
        <taxon>Micromonosporaceae</taxon>
        <taxon>Plantactinospora</taxon>
    </lineage>
</organism>
<reference evidence="6 7" key="1">
    <citation type="submission" date="2021-01" db="EMBL/GenBank/DDBJ databases">
        <title>Whole genome shotgun sequence of Plantactinospora endophytica NBRC 110450.</title>
        <authorList>
            <person name="Komaki H."/>
            <person name="Tamura T."/>
        </authorList>
    </citation>
    <scope>NUCLEOTIDE SEQUENCE [LARGE SCALE GENOMIC DNA]</scope>
    <source>
        <strain evidence="6 7">NBRC 110450</strain>
    </source>
</reference>
<dbReference type="InterPro" id="IPR017871">
    <property type="entry name" value="ABC_transporter-like_CS"/>
</dbReference>
<evidence type="ECO:0000256" key="2">
    <source>
        <dbReference type="ARBA" id="ARBA00022448"/>
    </source>
</evidence>
<dbReference type="EMBL" id="BONW01000046">
    <property type="protein sequence ID" value="GIG92675.1"/>
    <property type="molecule type" value="Genomic_DNA"/>
</dbReference>
<proteinExistence type="inferred from homology"/>
<accession>A0ABQ4EDD5</accession>
<evidence type="ECO:0000313" key="6">
    <source>
        <dbReference type="EMBL" id="GIG92675.1"/>
    </source>
</evidence>
<comment type="caution">
    <text evidence="6">The sequence shown here is derived from an EMBL/GenBank/DDBJ whole genome shotgun (WGS) entry which is preliminary data.</text>
</comment>
<evidence type="ECO:0000259" key="5">
    <source>
        <dbReference type="PROSITE" id="PS50893"/>
    </source>
</evidence>
<dbReference type="InterPro" id="IPR027417">
    <property type="entry name" value="P-loop_NTPase"/>
</dbReference>
<feature type="domain" description="ABC transporter" evidence="5">
    <location>
        <begin position="21"/>
        <end position="246"/>
    </location>
</feature>
<evidence type="ECO:0000313" key="7">
    <source>
        <dbReference type="Proteomes" id="UP000646749"/>
    </source>
</evidence>